<protein>
    <recommendedName>
        <fullName evidence="3">Molybdate-anion transporter</fullName>
    </recommendedName>
    <alternativeName>
        <fullName evidence="10">Major facilitator superfamily domain-containing protein 5</fullName>
    </alternativeName>
    <alternativeName>
        <fullName evidence="11">Molybdate transporter 2 homolog</fullName>
    </alternativeName>
</protein>
<feature type="region of interest" description="Disordered" evidence="12">
    <location>
        <begin position="46"/>
        <end position="76"/>
    </location>
</feature>
<keyword evidence="14" id="KW-0732">Signal</keyword>
<dbReference type="GeneID" id="40309339"/>
<name>A0A2A9MKR6_BESBE</name>
<evidence type="ECO:0000256" key="3">
    <source>
        <dbReference type="ARBA" id="ARBA00021242"/>
    </source>
</evidence>
<feature type="region of interest" description="Disordered" evidence="12">
    <location>
        <begin position="280"/>
        <end position="420"/>
    </location>
</feature>
<feature type="signal peptide" evidence="14">
    <location>
        <begin position="1"/>
        <end position="34"/>
    </location>
</feature>
<keyword evidence="4" id="KW-0813">Transport</keyword>
<evidence type="ECO:0000256" key="4">
    <source>
        <dbReference type="ARBA" id="ARBA00022448"/>
    </source>
</evidence>
<dbReference type="OrthoDB" id="333577at2759"/>
<dbReference type="PANTHER" id="PTHR23516:SF1">
    <property type="entry name" value="MOLYBDATE-ANION TRANSPORTER"/>
    <property type="match status" value="1"/>
</dbReference>
<dbReference type="Pfam" id="PF05631">
    <property type="entry name" value="MFS_5"/>
    <property type="match status" value="2"/>
</dbReference>
<evidence type="ECO:0000256" key="8">
    <source>
        <dbReference type="ARBA" id="ARBA00023065"/>
    </source>
</evidence>
<evidence type="ECO:0000313" key="16">
    <source>
        <dbReference type="Proteomes" id="UP000224006"/>
    </source>
</evidence>
<feature type="transmembrane region" description="Helical" evidence="13">
    <location>
        <begin position="475"/>
        <end position="494"/>
    </location>
</feature>
<organism evidence="15 16">
    <name type="scientific">Besnoitia besnoiti</name>
    <name type="common">Apicomplexan protozoan</name>
    <dbReference type="NCBI Taxonomy" id="94643"/>
    <lineage>
        <taxon>Eukaryota</taxon>
        <taxon>Sar</taxon>
        <taxon>Alveolata</taxon>
        <taxon>Apicomplexa</taxon>
        <taxon>Conoidasida</taxon>
        <taxon>Coccidia</taxon>
        <taxon>Eucoccidiorida</taxon>
        <taxon>Eimeriorina</taxon>
        <taxon>Sarcocystidae</taxon>
        <taxon>Besnoitia</taxon>
    </lineage>
</organism>
<feature type="transmembrane region" description="Helical" evidence="13">
    <location>
        <begin position="552"/>
        <end position="571"/>
    </location>
</feature>
<feature type="chain" id="PRO_5012473600" description="Molybdate-anion transporter" evidence="14">
    <location>
        <begin position="35"/>
        <end position="624"/>
    </location>
</feature>
<feature type="compositionally biased region" description="Basic and acidic residues" evidence="12">
    <location>
        <begin position="302"/>
        <end position="338"/>
    </location>
</feature>
<dbReference type="STRING" id="94643.A0A2A9MKR6"/>
<sequence>MTDPTSCMRLFALPASLVAGLVSWLLCFASSANALTVLPPCESPPSGAPARPSGLSSAPSLLPTATPPARSSSSRARIVCAPPEGLADARAAYLRLRRSYVIVYLLSQASEWIQGPYMYAFYASACALPLHRVGLLFLTEYASAGVFGCLAGCLTDLLGRRRACVAYCLLCILSSSLTRCFPSCFASLLLGRLVGGVALSLLETAFEAWMVAAHRHFRFPDAWLEETLGTCAFFNGILAILVGLFTSLVSNFLGAAASFDFAALFALLCAASVVKLLPSVPEGGDREGEESPRKPAARTRRRSDCVGRSEIESGRPEVSEGYRETEERSSTEPRERLQEPNPSWTGDAAQGDGGGGGRRQERTGEETREIRANGEVKAAFRGERDEREIRQRSPHDSGEEASQGPAMQVVHSRPRVRHRGRQERHLLPEEAGAQETFSGERRFSRSRPPAAVWRLLCKHLKTALGQLAQSRPAQACGAIQIFFEVPMYIFFVTWTPALGPNIDHGLVFACFMACVVLGSEIFLHVVCGVYYPGIATVRAKVLPDDTRATLVNLFRLPLNAAIIVLGGWGMTEVNFGPLFASSAALTAVSALLCVYLAQMEEEHDQKELHPSAVRTRQEFHAVLV</sequence>
<evidence type="ECO:0000313" key="15">
    <source>
        <dbReference type="EMBL" id="PFH36217.1"/>
    </source>
</evidence>
<comment type="function">
    <text evidence="1">Mediates high-affinity intracellular uptake of the rare oligo-element molybdenum.</text>
</comment>
<feature type="transmembrane region" description="Helical" evidence="13">
    <location>
        <begin position="506"/>
        <end position="531"/>
    </location>
</feature>
<reference evidence="15 16" key="1">
    <citation type="submission" date="2017-09" db="EMBL/GenBank/DDBJ databases">
        <title>Genome sequencing of Besnoitia besnoiti strain Bb-Ger1.</title>
        <authorList>
            <person name="Schares G."/>
            <person name="Venepally P."/>
            <person name="Lorenzi H.A."/>
        </authorList>
    </citation>
    <scope>NUCLEOTIDE SEQUENCE [LARGE SCALE GENOMIC DNA]</scope>
    <source>
        <strain evidence="15 16">Bb-Ger1</strain>
    </source>
</reference>
<keyword evidence="7 13" id="KW-1133">Transmembrane helix</keyword>
<dbReference type="RefSeq" id="XP_029220226.1">
    <property type="nucleotide sequence ID" value="XM_029362860.1"/>
</dbReference>
<evidence type="ECO:0000256" key="2">
    <source>
        <dbReference type="ARBA" id="ARBA00004651"/>
    </source>
</evidence>
<evidence type="ECO:0000256" key="11">
    <source>
        <dbReference type="ARBA" id="ARBA00032555"/>
    </source>
</evidence>
<gene>
    <name evidence="15" type="ORF">BESB_044090</name>
</gene>
<dbReference type="InterPro" id="IPR008509">
    <property type="entry name" value="MOT2/MFSD5"/>
</dbReference>
<keyword evidence="5" id="KW-1003">Cell membrane</keyword>
<dbReference type="AlphaFoldDB" id="A0A2A9MKR6"/>
<evidence type="ECO:0000256" key="5">
    <source>
        <dbReference type="ARBA" id="ARBA00022475"/>
    </source>
</evidence>
<feature type="compositionally biased region" description="Low complexity" evidence="12">
    <location>
        <begin position="48"/>
        <end position="76"/>
    </location>
</feature>
<keyword evidence="9 13" id="KW-0472">Membrane</keyword>
<feature type="compositionally biased region" description="Basic and acidic residues" evidence="12">
    <location>
        <begin position="358"/>
        <end position="398"/>
    </location>
</feature>
<dbReference type="EMBL" id="NWUJ01000003">
    <property type="protein sequence ID" value="PFH36217.1"/>
    <property type="molecule type" value="Genomic_DNA"/>
</dbReference>
<accession>A0A2A9MKR6</accession>
<evidence type="ECO:0000256" key="14">
    <source>
        <dbReference type="SAM" id="SignalP"/>
    </source>
</evidence>
<keyword evidence="8" id="KW-0406">Ion transport</keyword>
<keyword evidence="6 13" id="KW-0812">Transmembrane</keyword>
<proteinExistence type="predicted"/>
<evidence type="ECO:0000256" key="10">
    <source>
        <dbReference type="ARBA" id="ARBA00030646"/>
    </source>
</evidence>
<comment type="subcellular location">
    <subcellularLocation>
        <location evidence="2">Cell membrane</location>
        <topology evidence="2">Multi-pass membrane protein</topology>
    </subcellularLocation>
</comment>
<feature type="transmembrane region" description="Helical" evidence="13">
    <location>
        <begin position="577"/>
        <end position="597"/>
    </location>
</feature>
<evidence type="ECO:0000256" key="1">
    <source>
        <dbReference type="ARBA" id="ARBA00003019"/>
    </source>
</evidence>
<keyword evidence="16" id="KW-1185">Reference proteome</keyword>
<dbReference type="VEuPathDB" id="ToxoDB:BESB_044090"/>
<evidence type="ECO:0000256" key="9">
    <source>
        <dbReference type="ARBA" id="ARBA00023136"/>
    </source>
</evidence>
<feature type="transmembrane region" description="Helical" evidence="13">
    <location>
        <begin position="185"/>
        <end position="206"/>
    </location>
</feature>
<dbReference type="Gene3D" id="1.20.1250.20">
    <property type="entry name" value="MFS general substrate transporter like domains"/>
    <property type="match status" value="1"/>
</dbReference>
<dbReference type="GO" id="GO:0015098">
    <property type="term" value="F:molybdate ion transmembrane transporter activity"/>
    <property type="evidence" value="ECO:0007669"/>
    <property type="project" value="InterPro"/>
</dbReference>
<dbReference type="GO" id="GO:0005886">
    <property type="term" value="C:plasma membrane"/>
    <property type="evidence" value="ECO:0007669"/>
    <property type="project" value="UniProtKB-SubCell"/>
</dbReference>
<evidence type="ECO:0000256" key="7">
    <source>
        <dbReference type="ARBA" id="ARBA00022989"/>
    </source>
</evidence>
<dbReference type="GO" id="GO:0006811">
    <property type="term" value="P:monoatomic ion transport"/>
    <property type="evidence" value="ECO:0007669"/>
    <property type="project" value="UniProtKB-KW"/>
</dbReference>
<dbReference type="SUPFAM" id="SSF103473">
    <property type="entry name" value="MFS general substrate transporter"/>
    <property type="match status" value="1"/>
</dbReference>
<evidence type="ECO:0000256" key="6">
    <source>
        <dbReference type="ARBA" id="ARBA00022692"/>
    </source>
</evidence>
<dbReference type="Proteomes" id="UP000224006">
    <property type="component" value="Chromosome III"/>
</dbReference>
<feature type="compositionally biased region" description="Basic and acidic residues" evidence="12">
    <location>
        <begin position="283"/>
        <end position="293"/>
    </location>
</feature>
<comment type="caution">
    <text evidence="15">The sequence shown here is derived from an EMBL/GenBank/DDBJ whole genome shotgun (WGS) entry which is preliminary data.</text>
</comment>
<dbReference type="KEGG" id="bbes:BESB_044090"/>
<feature type="transmembrane region" description="Helical" evidence="13">
    <location>
        <begin position="227"/>
        <end position="246"/>
    </location>
</feature>
<evidence type="ECO:0000256" key="12">
    <source>
        <dbReference type="SAM" id="MobiDB-lite"/>
    </source>
</evidence>
<dbReference type="PANTHER" id="PTHR23516">
    <property type="entry name" value="SAM (S-ADENOSYL METHIONINE) TRANSPORTER"/>
    <property type="match status" value="1"/>
</dbReference>
<dbReference type="InterPro" id="IPR036259">
    <property type="entry name" value="MFS_trans_sf"/>
</dbReference>
<evidence type="ECO:0000256" key="13">
    <source>
        <dbReference type="SAM" id="Phobius"/>
    </source>
</evidence>